<proteinExistence type="predicted"/>
<organism evidence="1">
    <name type="scientific">Anguilla anguilla</name>
    <name type="common">European freshwater eel</name>
    <name type="synonym">Muraena anguilla</name>
    <dbReference type="NCBI Taxonomy" id="7936"/>
    <lineage>
        <taxon>Eukaryota</taxon>
        <taxon>Metazoa</taxon>
        <taxon>Chordata</taxon>
        <taxon>Craniata</taxon>
        <taxon>Vertebrata</taxon>
        <taxon>Euteleostomi</taxon>
        <taxon>Actinopterygii</taxon>
        <taxon>Neopterygii</taxon>
        <taxon>Teleostei</taxon>
        <taxon>Anguilliformes</taxon>
        <taxon>Anguillidae</taxon>
        <taxon>Anguilla</taxon>
    </lineage>
</organism>
<dbReference type="EMBL" id="GBXM01027788">
    <property type="protein sequence ID" value="JAH80789.1"/>
    <property type="molecule type" value="Transcribed_RNA"/>
</dbReference>
<dbReference type="AlphaFoldDB" id="A0A0E9VRR6"/>
<accession>A0A0E9VRR6</accession>
<sequence length="25" mass="2566">MGGLLGVCPPLSVSLLFSFSIYPPA</sequence>
<reference evidence="1" key="2">
    <citation type="journal article" date="2015" name="Fish Shellfish Immunol.">
        <title>Early steps in the European eel (Anguilla anguilla)-Vibrio vulnificus interaction in the gills: Role of the RtxA13 toxin.</title>
        <authorList>
            <person name="Callol A."/>
            <person name="Pajuelo D."/>
            <person name="Ebbesson L."/>
            <person name="Teles M."/>
            <person name="MacKenzie S."/>
            <person name="Amaro C."/>
        </authorList>
    </citation>
    <scope>NUCLEOTIDE SEQUENCE</scope>
</reference>
<reference evidence="1" key="1">
    <citation type="submission" date="2014-11" db="EMBL/GenBank/DDBJ databases">
        <authorList>
            <person name="Amaro Gonzalez C."/>
        </authorList>
    </citation>
    <scope>NUCLEOTIDE SEQUENCE</scope>
</reference>
<protein>
    <submittedName>
        <fullName evidence="1">Uncharacterized protein</fullName>
    </submittedName>
</protein>
<evidence type="ECO:0000313" key="1">
    <source>
        <dbReference type="EMBL" id="JAH80789.1"/>
    </source>
</evidence>
<name>A0A0E9VRR6_ANGAN</name>